<dbReference type="EMBL" id="JARESE010000068">
    <property type="protein sequence ID" value="MDE8653903.1"/>
    <property type="molecule type" value="Genomic_DNA"/>
</dbReference>
<accession>A0ABT5WVL5</accession>
<dbReference type="Proteomes" id="UP001216253">
    <property type="component" value="Unassembled WGS sequence"/>
</dbReference>
<name>A0ABT5WVL5_9SPHN</name>
<sequence>MATVNGGSSEPVDLDEWMGREAAVAARFFKQRIVVDNQIVSDRLDAVENLIRGLMGDVQKLAPVTDEDIELLRAQIQDTPETHRLNFGIAMLFGFPPEMFVGRSNLEKRIGRLRDVIQEMDAGYTGWVFTLARSKAAEICDSAEAMYAPMIARMIPSAFLSYVAKECLAVALSGSVMAGIVDRLSNAPHHETDEARLRQVREDLVGEWGRYLAGDFTQMIGDGEVLIMKHQIVQQGLKGLASQADLKNALQIGADLLKQKLFEGADAMRAMCKHKVSVVLTGTRGVDSDEGLKRMLNTVRSLDALKLSSRPVRGDNYDGRLSGDYDGR</sequence>
<protein>
    <submittedName>
        <fullName evidence="1">Uncharacterized protein</fullName>
    </submittedName>
</protein>
<dbReference type="RefSeq" id="WP_275230024.1">
    <property type="nucleotide sequence ID" value="NZ_JARESE010000068.1"/>
</dbReference>
<keyword evidence="2" id="KW-1185">Reference proteome</keyword>
<reference evidence="1 2" key="1">
    <citation type="submission" date="2023-03" db="EMBL/GenBank/DDBJ databases">
        <title>NovoSphingobium album sp. nov. isolated from polycyclic aromatic hydrocarbons- and heavy-metal polluted soil.</title>
        <authorList>
            <person name="Liu Z."/>
            <person name="Wang K."/>
        </authorList>
    </citation>
    <scope>NUCLEOTIDE SEQUENCE [LARGE SCALE GENOMIC DNA]</scope>
    <source>
        <strain evidence="1 2">H3SJ31-1</strain>
    </source>
</reference>
<gene>
    <name evidence="1" type="ORF">PYV00_19615</name>
</gene>
<proteinExistence type="predicted"/>
<evidence type="ECO:0000313" key="2">
    <source>
        <dbReference type="Proteomes" id="UP001216253"/>
    </source>
</evidence>
<organism evidence="1 2">
    <name type="scientific">Novosphingobium album</name>
    <name type="common">ex Liu et al. 2023</name>
    <dbReference type="NCBI Taxonomy" id="3031130"/>
    <lineage>
        <taxon>Bacteria</taxon>
        <taxon>Pseudomonadati</taxon>
        <taxon>Pseudomonadota</taxon>
        <taxon>Alphaproteobacteria</taxon>
        <taxon>Sphingomonadales</taxon>
        <taxon>Sphingomonadaceae</taxon>
        <taxon>Novosphingobium</taxon>
    </lineage>
</organism>
<evidence type="ECO:0000313" key="1">
    <source>
        <dbReference type="EMBL" id="MDE8653903.1"/>
    </source>
</evidence>
<comment type="caution">
    <text evidence="1">The sequence shown here is derived from an EMBL/GenBank/DDBJ whole genome shotgun (WGS) entry which is preliminary data.</text>
</comment>